<name>A0A4C1WM02_EUMVA</name>
<organism evidence="1 2">
    <name type="scientific">Eumeta variegata</name>
    <name type="common">Bagworm moth</name>
    <name type="synonym">Eumeta japonica</name>
    <dbReference type="NCBI Taxonomy" id="151549"/>
    <lineage>
        <taxon>Eukaryota</taxon>
        <taxon>Metazoa</taxon>
        <taxon>Ecdysozoa</taxon>
        <taxon>Arthropoda</taxon>
        <taxon>Hexapoda</taxon>
        <taxon>Insecta</taxon>
        <taxon>Pterygota</taxon>
        <taxon>Neoptera</taxon>
        <taxon>Endopterygota</taxon>
        <taxon>Lepidoptera</taxon>
        <taxon>Glossata</taxon>
        <taxon>Ditrysia</taxon>
        <taxon>Tineoidea</taxon>
        <taxon>Psychidae</taxon>
        <taxon>Oiketicinae</taxon>
        <taxon>Eumeta</taxon>
    </lineage>
</organism>
<gene>
    <name evidence="1" type="ORF">EVAR_34125_1</name>
</gene>
<accession>A0A4C1WM02</accession>
<dbReference type="AlphaFoldDB" id="A0A4C1WM02"/>
<protein>
    <submittedName>
        <fullName evidence="1">Mariner Mos1 transposase</fullName>
    </submittedName>
</protein>
<comment type="caution">
    <text evidence="1">The sequence shown here is derived from an EMBL/GenBank/DDBJ whole genome shotgun (WGS) entry which is preliminary data.</text>
</comment>
<dbReference type="GO" id="GO:0003676">
    <property type="term" value="F:nucleic acid binding"/>
    <property type="evidence" value="ECO:0007669"/>
    <property type="project" value="InterPro"/>
</dbReference>
<dbReference type="Gene3D" id="3.30.420.10">
    <property type="entry name" value="Ribonuclease H-like superfamily/Ribonuclease H"/>
    <property type="match status" value="1"/>
</dbReference>
<dbReference type="EMBL" id="BGZK01000579">
    <property type="protein sequence ID" value="GBP51339.1"/>
    <property type="molecule type" value="Genomic_DNA"/>
</dbReference>
<dbReference type="PANTHER" id="PTHR46060:SF3">
    <property type="entry name" value="PROTEIN GVQW3"/>
    <property type="match status" value="1"/>
</dbReference>
<sequence length="269" mass="31199">MLTSEFKEGRPESVVVPQNIDAVQEIIVQHLDVAYRMIKAFLGIKRFEEIRKNNQQHRIILNHDNASCNTSAETTRFLEGHKIELTGHPAYSLDLAPIDFYLFPSVKNKIRGQRLPSREEAVDAFKMHVLEIPQSERKKCYKNWFQHVKKSREERIFRKVFRPVGGERSDFKCFLFHIKTYTERIPLRRLGEAAHCSILRKEIEVSHSQAGYVPMNIESKGLLALHRRADTASRPRRFGSAYSFSGYPDIRIQHRSTSVQDVASFLNSS</sequence>
<reference evidence="1 2" key="1">
    <citation type="journal article" date="2019" name="Commun. Biol.">
        <title>The bagworm genome reveals a unique fibroin gene that provides high tensile strength.</title>
        <authorList>
            <person name="Kono N."/>
            <person name="Nakamura H."/>
            <person name="Ohtoshi R."/>
            <person name="Tomita M."/>
            <person name="Numata K."/>
            <person name="Arakawa K."/>
        </authorList>
    </citation>
    <scope>NUCLEOTIDE SEQUENCE [LARGE SCALE GENOMIC DNA]</scope>
</reference>
<dbReference type="PANTHER" id="PTHR46060">
    <property type="entry name" value="MARINER MOS1 TRANSPOSASE-LIKE PROTEIN"/>
    <property type="match status" value="1"/>
</dbReference>
<evidence type="ECO:0000313" key="1">
    <source>
        <dbReference type="EMBL" id="GBP51339.1"/>
    </source>
</evidence>
<dbReference type="InterPro" id="IPR036397">
    <property type="entry name" value="RNaseH_sf"/>
</dbReference>
<evidence type="ECO:0000313" key="2">
    <source>
        <dbReference type="Proteomes" id="UP000299102"/>
    </source>
</evidence>
<keyword evidence="2" id="KW-1185">Reference proteome</keyword>
<dbReference type="OrthoDB" id="10017160at2759"/>
<dbReference type="Proteomes" id="UP000299102">
    <property type="component" value="Unassembled WGS sequence"/>
</dbReference>
<proteinExistence type="predicted"/>
<dbReference type="STRING" id="151549.A0A4C1WM02"/>
<dbReference type="InterPro" id="IPR052709">
    <property type="entry name" value="Transposase-MT_Hybrid"/>
</dbReference>